<feature type="transmembrane region" description="Helical" evidence="1">
    <location>
        <begin position="204"/>
        <end position="223"/>
    </location>
</feature>
<feature type="transmembrane region" description="Helical" evidence="1">
    <location>
        <begin position="176"/>
        <end position="195"/>
    </location>
</feature>
<name>A0A7U7EQ31_9GAMM</name>
<dbReference type="PANTHER" id="PTHR39084:SF1">
    <property type="entry name" value="DUF4010 DOMAIN-CONTAINING PROTEIN"/>
    <property type="match status" value="1"/>
</dbReference>
<dbReference type="Pfam" id="PF02308">
    <property type="entry name" value="MgtC"/>
    <property type="match status" value="1"/>
</dbReference>
<feature type="transmembrane region" description="Helical" evidence="1">
    <location>
        <begin position="306"/>
        <end position="323"/>
    </location>
</feature>
<feature type="transmembrane region" description="Helical" evidence="1">
    <location>
        <begin position="235"/>
        <end position="253"/>
    </location>
</feature>
<feature type="transmembrane region" description="Helical" evidence="1">
    <location>
        <begin position="335"/>
        <end position="355"/>
    </location>
</feature>
<feature type="transmembrane region" description="Helical" evidence="1">
    <location>
        <begin position="61"/>
        <end position="79"/>
    </location>
</feature>
<feature type="transmembrane region" description="Helical" evidence="1">
    <location>
        <begin position="144"/>
        <end position="161"/>
    </location>
</feature>
<protein>
    <recommendedName>
        <fullName evidence="6">DUF4010 domain-containing protein</fullName>
    </recommendedName>
</protein>
<feature type="transmembrane region" description="Helical" evidence="1">
    <location>
        <begin position="265"/>
        <end position="286"/>
    </location>
</feature>
<feature type="transmembrane region" description="Helical" evidence="1">
    <location>
        <begin position="6"/>
        <end position="23"/>
    </location>
</feature>
<keyword evidence="1" id="KW-1133">Transmembrane helix</keyword>
<sequence length="416" mass="43533">MQLEDLLLDFAIALAAGLLIGAERGWRERDKDERLVAGIRSFGLVGLLGGFATLLGSLHGVAVWAVIFAGLALLVVASYLSELRRDGDPGITSELALLITFLLGSLAIGEHTSLAAAGAVVVALLLSLKEFLHRGLANLSEAELSGALKLLFISVVLLPVLPNQGYGPWQVFNPYITWWMVVLIAGLGFAAYVAIRLVGTQRGLLITALLGGIVSSTAMTLTLARLHERRGLEPLLAAGLLATSALMFPRVLLEAGVLNPALLGALAWPLGGAALVYAGGALMYWRQAHADETPDTEAPLKNPFELVPALRFALLLALILFLVEAARRHLGDAGVYLVSLLSGLTDVDAITLSLASRAGGDLTIPVATHGIFLAVLSNSLVKAVLIALVGGRGLALRTLPFIGGGLLVGLAIMALR</sequence>
<dbReference type="InterPro" id="IPR049177">
    <property type="entry name" value="MgtC_SapB_SrpB_YhiD_N"/>
</dbReference>
<feature type="domain" description="MgtC/SapB/SrpB/YhiD N-terminal" evidence="2">
    <location>
        <begin position="11"/>
        <end position="134"/>
    </location>
</feature>
<dbReference type="Proteomes" id="UP000583387">
    <property type="component" value="Unassembled WGS sequence"/>
</dbReference>
<dbReference type="EMBL" id="CAJFCI010000059">
    <property type="protein sequence ID" value="CAD5108688.1"/>
    <property type="molecule type" value="Genomic_DNA"/>
</dbReference>
<evidence type="ECO:0000256" key="1">
    <source>
        <dbReference type="SAM" id="Phobius"/>
    </source>
</evidence>
<feature type="transmembrane region" description="Helical" evidence="1">
    <location>
        <begin position="91"/>
        <end position="108"/>
    </location>
</feature>
<organism evidence="4 5">
    <name type="scientific">Zestomonas carbonaria</name>
    <dbReference type="NCBI Taxonomy" id="2762745"/>
    <lineage>
        <taxon>Bacteria</taxon>
        <taxon>Pseudomonadati</taxon>
        <taxon>Pseudomonadota</taxon>
        <taxon>Gammaproteobacteria</taxon>
        <taxon>Pseudomonadales</taxon>
        <taxon>Pseudomonadaceae</taxon>
        <taxon>Zestomonas</taxon>
    </lineage>
</organism>
<dbReference type="AlphaFoldDB" id="A0A7U7EQ31"/>
<keyword evidence="1" id="KW-0812">Transmembrane</keyword>
<dbReference type="PANTHER" id="PTHR39084">
    <property type="entry name" value="MEMBRANE PROTEIN-RELATED"/>
    <property type="match status" value="1"/>
</dbReference>
<evidence type="ECO:0000313" key="5">
    <source>
        <dbReference type="Proteomes" id="UP000583387"/>
    </source>
</evidence>
<evidence type="ECO:0000259" key="3">
    <source>
        <dbReference type="Pfam" id="PF13194"/>
    </source>
</evidence>
<accession>A0A7U7EQ31</accession>
<dbReference type="InterPro" id="IPR025105">
    <property type="entry name" value="DUF4010"/>
</dbReference>
<dbReference type="Pfam" id="PF13194">
    <property type="entry name" value="DUF4010"/>
    <property type="match status" value="1"/>
</dbReference>
<keyword evidence="1" id="KW-0472">Membrane</keyword>
<evidence type="ECO:0000313" key="4">
    <source>
        <dbReference type="EMBL" id="CAD5108688.1"/>
    </source>
</evidence>
<feature type="transmembrane region" description="Helical" evidence="1">
    <location>
        <begin position="396"/>
        <end position="415"/>
    </location>
</feature>
<evidence type="ECO:0000259" key="2">
    <source>
        <dbReference type="Pfam" id="PF02308"/>
    </source>
</evidence>
<proteinExistence type="predicted"/>
<reference evidence="4 5" key="1">
    <citation type="submission" date="2020-08" db="EMBL/GenBank/DDBJ databases">
        <authorList>
            <person name="Criscuolo A."/>
        </authorList>
    </citation>
    <scope>NUCLEOTIDE SEQUENCE [LARGE SCALE GENOMIC DNA]</scope>
    <source>
        <strain evidence="4">CIP111764</strain>
    </source>
</reference>
<feature type="transmembrane region" description="Helical" evidence="1">
    <location>
        <begin position="35"/>
        <end position="55"/>
    </location>
</feature>
<feature type="transmembrane region" description="Helical" evidence="1">
    <location>
        <begin position="367"/>
        <end position="389"/>
    </location>
</feature>
<comment type="caution">
    <text evidence="4">The sequence shown here is derived from an EMBL/GenBank/DDBJ whole genome shotgun (WGS) entry which is preliminary data.</text>
</comment>
<gene>
    <name evidence="4" type="ORF">PSEWESI4_02980</name>
</gene>
<dbReference type="RefSeq" id="WP_187672007.1">
    <property type="nucleotide sequence ID" value="NZ_CAJFCI010000059.1"/>
</dbReference>
<feature type="domain" description="DUF4010" evidence="3">
    <location>
        <begin position="182"/>
        <end position="390"/>
    </location>
</feature>
<evidence type="ECO:0008006" key="6">
    <source>
        <dbReference type="Google" id="ProtNLM"/>
    </source>
</evidence>
<feature type="transmembrane region" description="Helical" evidence="1">
    <location>
        <begin position="114"/>
        <end position="132"/>
    </location>
</feature>
<keyword evidence="5" id="KW-1185">Reference proteome</keyword>